<name>A0A518HE16_9BACT</name>
<reference evidence="2 3" key="1">
    <citation type="submission" date="2019-02" db="EMBL/GenBank/DDBJ databases">
        <title>Deep-cultivation of Planctomycetes and their phenomic and genomic characterization uncovers novel biology.</title>
        <authorList>
            <person name="Wiegand S."/>
            <person name="Jogler M."/>
            <person name="Boedeker C."/>
            <person name="Pinto D."/>
            <person name="Vollmers J."/>
            <person name="Rivas-Marin E."/>
            <person name="Kohn T."/>
            <person name="Peeters S.H."/>
            <person name="Heuer A."/>
            <person name="Rast P."/>
            <person name="Oberbeckmann S."/>
            <person name="Bunk B."/>
            <person name="Jeske O."/>
            <person name="Meyerdierks A."/>
            <person name="Storesund J.E."/>
            <person name="Kallscheuer N."/>
            <person name="Luecker S."/>
            <person name="Lage O.M."/>
            <person name="Pohl T."/>
            <person name="Merkel B.J."/>
            <person name="Hornburger P."/>
            <person name="Mueller R.-W."/>
            <person name="Bruemmer F."/>
            <person name="Labrenz M."/>
            <person name="Spormann A.M."/>
            <person name="Op den Camp H."/>
            <person name="Overmann J."/>
            <person name="Amann R."/>
            <person name="Jetten M.S.M."/>
            <person name="Mascher T."/>
            <person name="Medema M.H."/>
            <person name="Devos D.P."/>
            <person name="Kaster A.-K."/>
            <person name="Ovreas L."/>
            <person name="Rohde M."/>
            <person name="Galperin M.Y."/>
            <person name="Jogler C."/>
        </authorList>
    </citation>
    <scope>NUCLEOTIDE SEQUENCE [LARGE SCALE GENOMIC DNA]</scope>
    <source>
        <strain evidence="2 3">ElP</strain>
        <plasmid evidence="3">pelp_1</plasmid>
    </source>
</reference>
<keyword evidence="1" id="KW-0732">Signal</keyword>
<dbReference type="RefSeq" id="WP_145279232.1">
    <property type="nucleotide sequence ID" value="NZ_CP036427.1"/>
</dbReference>
<geneLocation type="plasmid" evidence="3">
    <name>pelp_1</name>
</geneLocation>
<evidence type="ECO:0008006" key="4">
    <source>
        <dbReference type="Google" id="ProtNLM"/>
    </source>
</evidence>
<dbReference type="InterPro" id="IPR025348">
    <property type="entry name" value="DUF4252"/>
</dbReference>
<dbReference type="KEGG" id="tpla:ElP_70530"/>
<gene>
    <name evidence="2" type="ORF">ElP_70530</name>
</gene>
<organism evidence="2 3">
    <name type="scientific">Tautonia plasticadhaerens</name>
    <dbReference type="NCBI Taxonomy" id="2527974"/>
    <lineage>
        <taxon>Bacteria</taxon>
        <taxon>Pseudomonadati</taxon>
        <taxon>Planctomycetota</taxon>
        <taxon>Planctomycetia</taxon>
        <taxon>Isosphaerales</taxon>
        <taxon>Isosphaeraceae</taxon>
        <taxon>Tautonia</taxon>
    </lineage>
</organism>
<proteinExistence type="predicted"/>
<sequence precursor="true">MSRMRPILGLSALVIALGPGGLVAAPQDAEPHPGSVDIDWSKALGVKEPSVQVTLGPALLKLMASAGEEADPDVVELVEDLSHVRVIVHEDLPAGGSDVAEAVDAQIEVLLDEGWSPVVKVREGEQETVDILMKADGETIVGFVIFVAEPDELVFVNIAGTMDPETFGPKLGAVVGKVSGGDLELDGLDDLTELLKSSTDDGDTP</sequence>
<feature type="signal peptide" evidence="1">
    <location>
        <begin position="1"/>
        <end position="24"/>
    </location>
</feature>
<accession>A0A518HE16</accession>
<feature type="chain" id="PRO_5022145046" description="DUF4252 domain-containing protein" evidence="1">
    <location>
        <begin position="25"/>
        <end position="205"/>
    </location>
</feature>
<evidence type="ECO:0000313" key="3">
    <source>
        <dbReference type="Proteomes" id="UP000317835"/>
    </source>
</evidence>
<protein>
    <recommendedName>
        <fullName evidence="4">DUF4252 domain-containing protein</fullName>
    </recommendedName>
</protein>
<keyword evidence="3" id="KW-1185">Reference proteome</keyword>
<dbReference type="EMBL" id="CP036427">
    <property type="protein sequence ID" value="QDV39090.1"/>
    <property type="molecule type" value="Genomic_DNA"/>
</dbReference>
<dbReference type="OrthoDB" id="282368at2"/>
<dbReference type="Pfam" id="PF14060">
    <property type="entry name" value="DUF4252"/>
    <property type="match status" value="1"/>
</dbReference>
<dbReference type="AlphaFoldDB" id="A0A518HE16"/>
<evidence type="ECO:0000313" key="2">
    <source>
        <dbReference type="EMBL" id="QDV39090.1"/>
    </source>
</evidence>
<dbReference type="Proteomes" id="UP000317835">
    <property type="component" value="Plasmid pElP_1"/>
</dbReference>
<keyword evidence="2" id="KW-0614">Plasmid</keyword>
<evidence type="ECO:0000256" key="1">
    <source>
        <dbReference type="SAM" id="SignalP"/>
    </source>
</evidence>